<dbReference type="EMBL" id="OZ035832">
    <property type="protein sequence ID" value="CAL1571160.1"/>
    <property type="molecule type" value="Genomic_DNA"/>
</dbReference>
<evidence type="ECO:0000313" key="1">
    <source>
        <dbReference type="EMBL" id="CAL1571160.1"/>
    </source>
</evidence>
<organism evidence="1 2">
    <name type="scientific">Knipowitschia caucasica</name>
    <name type="common">Caucasian dwarf goby</name>
    <name type="synonym">Pomatoschistus caucasicus</name>
    <dbReference type="NCBI Taxonomy" id="637954"/>
    <lineage>
        <taxon>Eukaryota</taxon>
        <taxon>Metazoa</taxon>
        <taxon>Chordata</taxon>
        <taxon>Craniata</taxon>
        <taxon>Vertebrata</taxon>
        <taxon>Euteleostomi</taxon>
        <taxon>Actinopterygii</taxon>
        <taxon>Neopterygii</taxon>
        <taxon>Teleostei</taxon>
        <taxon>Neoteleostei</taxon>
        <taxon>Acanthomorphata</taxon>
        <taxon>Gobiaria</taxon>
        <taxon>Gobiiformes</taxon>
        <taxon>Gobioidei</taxon>
        <taxon>Gobiidae</taxon>
        <taxon>Gobiinae</taxon>
        <taxon>Knipowitschia</taxon>
    </lineage>
</organism>
<evidence type="ECO:0000313" key="2">
    <source>
        <dbReference type="Proteomes" id="UP001497482"/>
    </source>
</evidence>
<reference evidence="1 2" key="1">
    <citation type="submission" date="2024-04" db="EMBL/GenBank/DDBJ databases">
        <authorList>
            <person name="Waldvogel A.-M."/>
            <person name="Schoenle A."/>
        </authorList>
    </citation>
    <scope>NUCLEOTIDE SEQUENCE [LARGE SCALE GENOMIC DNA]</scope>
</reference>
<dbReference type="AlphaFoldDB" id="A0AAV2J1J4"/>
<protein>
    <submittedName>
        <fullName evidence="1">Uncharacterized protein</fullName>
    </submittedName>
</protein>
<name>A0AAV2J1J4_KNICA</name>
<sequence length="75" mass="8336">MMELTIQLIPTGEIILAPGKNGENYCHNCKECGGRRRLSLSELPFRFVSNSAPSTGYQLPVRQQCPSTSRKSLSH</sequence>
<dbReference type="Proteomes" id="UP001497482">
    <property type="component" value="Chromosome 10"/>
</dbReference>
<gene>
    <name evidence="1" type="ORF">KC01_LOCUS3314</name>
</gene>
<proteinExistence type="predicted"/>
<keyword evidence="2" id="KW-1185">Reference proteome</keyword>
<accession>A0AAV2J1J4</accession>